<feature type="compositionally biased region" description="Low complexity" evidence="1">
    <location>
        <begin position="410"/>
        <end position="432"/>
    </location>
</feature>
<feature type="compositionally biased region" description="Low complexity" evidence="1">
    <location>
        <begin position="770"/>
        <end position="790"/>
    </location>
</feature>
<feature type="region of interest" description="Disordered" evidence="1">
    <location>
        <begin position="697"/>
        <end position="810"/>
    </location>
</feature>
<dbReference type="GO" id="GO:0000994">
    <property type="term" value="F:RNA polymerase III core binding"/>
    <property type="evidence" value="ECO:0007669"/>
    <property type="project" value="TreeGrafter"/>
</dbReference>
<dbReference type="InterPro" id="IPR001357">
    <property type="entry name" value="BRCT_dom"/>
</dbReference>
<dbReference type="Pfam" id="PF09174">
    <property type="entry name" value="Maf1"/>
    <property type="match status" value="1"/>
</dbReference>
<dbReference type="CDD" id="cd17744">
    <property type="entry name" value="BRCT_MDC1_rpt1"/>
    <property type="match status" value="1"/>
</dbReference>
<dbReference type="GO" id="GO:0016480">
    <property type="term" value="P:negative regulation of transcription by RNA polymerase III"/>
    <property type="evidence" value="ECO:0007669"/>
    <property type="project" value="InterPro"/>
</dbReference>
<evidence type="ECO:0000313" key="4">
    <source>
        <dbReference type="Proteomes" id="UP000054350"/>
    </source>
</evidence>
<feature type="compositionally biased region" description="Low complexity" evidence="1">
    <location>
        <begin position="262"/>
        <end position="280"/>
    </location>
</feature>
<feature type="region of interest" description="Disordered" evidence="1">
    <location>
        <begin position="225"/>
        <end position="348"/>
    </location>
</feature>
<reference evidence="3 4" key="1">
    <citation type="submission" date="2009-11" db="EMBL/GenBank/DDBJ databases">
        <title>Annotation of Allomyces macrogynus ATCC 38327.</title>
        <authorList>
            <consortium name="The Broad Institute Genome Sequencing Platform"/>
            <person name="Russ C."/>
            <person name="Cuomo C."/>
            <person name="Burger G."/>
            <person name="Gray M.W."/>
            <person name="Holland P.W.H."/>
            <person name="King N."/>
            <person name="Lang F.B.F."/>
            <person name="Roger A.J."/>
            <person name="Ruiz-Trillo I."/>
            <person name="Young S.K."/>
            <person name="Zeng Q."/>
            <person name="Gargeya S."/>
            <person name="Fitzgerald M."/>
            <person name="Haas B."/>
            <person name="Abouelleil A."/>
            <person name="Alvarado L."/>
            <person name="Arachchi H.M."/>
            <person name="Berlin A."/>
            <person name="Chapman S.B."/>
            <person name="Gearin G."/>
            <person name="Goldberg J."/>
            <person name="Griggs A."/>
            <person name="Gujja S."/>
            <person name="Hansen M."/>
            <person name="Heiman D."/>
            <person name="Howarth C."/>
            <person name="Larimer J."/>
            <person name="Lui A."/>
            <person name="MacDonald P.J.P."/>
            <person name="McCowen C."/>
            <person name="Montmayeur A."/>
            <person name="Murphy C."/>
            <person name="Neiman D."/>
            <person name="Pearson M."/>
            <person name="Priest M."/>
            <person name="Roberts A."/>
            <person name="Saif S."/>
            <person name="Shea T."/>
            <person name="Sisk P."/>
            <person name="Stolte C."/>
            <person name="Sykes S."/>
            <person name="Wortman J."/>
            <person name="Nusbaum C."/>
            <person name="Birren B."/>
        </authorList>
    </citation>
    <scope>NUCLEOTIDE SEQUENCE [LARGE SCALE GENOMIC DNA]</scope>
    <source>
        <strain evidence="3 4">ATCC 38327</strain>
    </source>
</reference>
<feature type="compositionally biased region" description="Low complexity" evidence="1">
    <location>
        <begin position="460"/>
        <end position="474"/>
    </location>
</feature>
<evidence type="ECO:0000256" key="1">
    <source>
        <dbReference type="SAM" id="MobiDB-lite"/>
    </source>
</evidence>
<name>A0A0L0SR76_ALLM3</name>
<feature type="compositionally biased region" description="Acidic residues" evidence="1">
    <location>
        <begin position="436"/>
        <end position="445"/>
    </location>
</feature>
<dbReference type="PROSITE" id="PS50172">
    <property type="entry name" value="BRCT"/>
    <property type="match status" value="1"/>
</dbReference>
<dbReference type="Pfam" id="PF16770">
    <property type="entry name" value="RTT107_BRCT_5"/>
    <property type="match status" value="1"/>
</dbReference>
<dbReference type="InterPro" id="IPR036420">
    <property type="entry name" value="BRCT_dom_sf"/>
</dbReference>
<dbReference type="InterPro" id="IPR038564">
    <property type="entry name" value="Maf1_sf"/>
</dbReference>
<dbReference type="InterPro" id="IPR015257">
    <property type="entry name" value="Maf1"/>
</dbReference>
<dbReference type="VEuPathDB" id="FungiDB:AMAG_10212"/>
<proteinExistence type="predicted"/>
<gene>
    <name evidence="3" type="ORF">AMAG_10212</name>
</gene>
<dbReference type="AlphaFoldDB" id="A0A0L0SR76"/>
<organism evidence="3 4">
    <name type="scientific">Allomyces macrogynus (strain ATCC 38327)</name>
    <name type="common">Allomyces javanicus var. macrogynus</name>
    <dbReference type="NCBI Taxonomy" id="578462"/>
    <lineage>
        <taxon>Eukaryota</taxon>
        <taxon>Fungi</taxon>
        <taxon>Fungi incertae sedis</taxon>
        <taxon>Blastocladiomycota</taxon>
        <taxon>Blastocladiomycetes</taxon>
        <taxon>Blastocladiales</taxon>
        <taxon>Blastocladiaceae</taxon>
        <taxon>Allomyces</taxon>
    </lineage>
</organism>
<dbReference type="PANTHER" id="PTHR22504">
    <property type="entry name" value="REPRESSOR OF RNA POLYMERASE III TRANSCRIPTION MAF1"/>
    <property type="match status" value="1"/>
</dbReference>
<protein>
    <recommendedName>
        <fullName evidence="2">BRCT domain-containing protein</fullName>
    </recommendedName>
</protein>
<dbReference type="OrthoDB" id="277029at2759"/>
<dbReference type="eggNOG" id="KOG3104">
    <property type="taxonomic scope" value="Eukaryota"/>
</dbReference>
<dbReference type="Proteomes" id="UP000054350">
    <property type="component" value="Unassembled WGS sequence"/>
</dbReference>
<sequence>MASYLGSRNGTFLAGHRLPPYDLLYVPAGAVVHFGRTPARRCPPAVPAVTTDSLASATAATDSLTAATTAAFGHRANAPADLLADDSTFIVASQDETVLADKTDSQATDVQEDLDNVDMIDELHDDTTLFGETQPAESFSALASPALVAAAAAMPPPPLDPTVMTNLGTSLTQGGLLPYSSSPKTDVAAATTTVINMDIFPPALGRRASVRAELVAEDALANGEPARVASSGTGGSGVLRTGGDTGGDSALDVVDGDESRAEVSVPAASSAPAPESVSVPGALEAPGHVDRPTTIENSDTDYDVPMTRKSGRTPAKSSATAAATAADNDGDDPVQSKSVDEADNEVQHAENDGAALHVEDAAAPDPPDSESPAASATRAKVQTRRSSRKSPVAAATAPFEPDPDSGDELAAPPASAVPSKPASTPAAKTAVTHEPDADDAQEPDEPAVSVLRRPSRPAVQRASRAQLPRRQSSPSPRPVTPTRCLSDSHGPTSAKGRRGSGKGTKMAATPAKKAVTPGKKAATPEKAATPKTSPASKNAHESETAMTATETPQRTRRSSRQEESDAEPTLGIMFTMIGHDHPAITELGGQQVTTWRDADVIVTGQVRRTVKFLAALAAGKDIVTMDWVTKSIAQAQWVSRDDYPYLQLPEVERINGLLDQVPAGDAVLHARIEPYSLKPSVSEKRLFKQLDARYASHDGSATTSPAASAPASGPNSSPAVATANARQRRTSTTRSRAEFEAGQNDNGQSAAGQRAPVTLPSPHKRPRTLSSTSAGSNGNAGSASATHASSPTMHPAVPSPSRKLTARAAAEEYSLDDDLDAGEPMAIVSPSWHSPTHVHLFGTSPLAHDSAMRKVFYHLIATLNAAFPDYDFTDVNPNAFRSVPLADVENALHTQVYAQDDHVRQVVERDLWQAVNEALEQSMNEAEVYVFSPSSEEDDPLHEEGTIWSHSVFFLHRKLKKVVLLKVRLQNPMAGNPDEDASDNENDVSLDIRASAAAVSHGALPTPHNRAQSQLIFDLDM</sequence>
<keyword evidence="4" id="KW-1185">Reference proteome</keyword>
<evidence type="ECO:0000313" key="3">
    <source>
        <dbReference type="EMBL" id="KNE64879.1"/>
    </source>
</evidence>
<dbReference type="STRING" id="578462.A0A0L0SR76"/>
<evidence type="ECO:0000259" key="2">
    <source>
        <dbReference type="PROSITE" id="PS50172"/>
    </source>
</evidence>
<dbReference type="GO" id="GO:0005634">
    <property type="term" value="C:nucleus"/>
    <property type="evidence" value="ECO:0007669"/>
    <property type="project" value="TreeGrafter"/>
</dbReference>
<feature type="region of interest" description="Disordered" evidence="1">
    <location>
        <begin position="360"/>
        <end position="567"/>
    </location>
</feature>
<dbReference type="SUPFAM" id="SSF52113">
    <property type="entry name" value="BRCT domain"/>
    <property type="match status" value="1"/>
</dbReference>
<feature type="domain" description="BRCT" evidence="2">
    <location>
        <begin position="584"/>
        <end position="645"/>
    </location>
</feature>
<feature type="compositionally biased region" description="Low complexity" evidence="1">
    <location>
        <begin position="516"/>
        <end position="535"/>
    </location>
</feature>
<feature type="compositionally biased region" description="Low complexity" evidence="1">
    <location>
        <begin position="315"/>
        <end position="326"/>
    </location>
</feature>
<reference evidence="4" key="2">
    <citation type="submission" date="2009-11" db="EMBL/GenBank/DDBJ databases">
        <title>The Genome Sequence of Allomyces macrogynus strain ATCC 38327.</title>
        <authorList>
            <consortium name="The Broad Institute Genome Sequencing Platform"/>
            <person name="Russ C."/>
            <person name="Cuomo C."/>
            <person name="Shea T."/>
            <person name="Young S.K."/>
            <person name="Zeng Q."/>
            <person name="Koehrsen M."/>
            <person name="Haas B."/>
            <person name="Borodovsky M."/>
            <person name="Guigo R."/>
            <person name="Alvarado L."/>
            <person name="Berlin A."/>
            <person name="Borenstein D."/>
            <person name="Chen Z."/>
            <person name="Engels R."/>
            <person name="Freedman E."/>
            <person name="Gellesch M."/>
            <person name="Goldberg J."/>
            <person name="Griggs A."/>
            <person name="Gujja S."/>
            <person name="Heiman D."/>
            <person name="Hepburn T."/>
            <person name="Howarth C."/>
            <person name="Jen D."/>
            <person name="Larson L."/>
            <person name="Lewis B."/>
            <person name="Mehta T."/>
            <person name="Park D."/>
            <person name="Pearson M."/>
            <person name="Roberts A."/>
            <person name="Saif S."/>
            <person name="Shenoy N."/>
            <person name="Sisk P."/>
            <person name="Stolte C."/>
            <person name="Sykes S."/>
            <person name="Walk T."/>
            <person name="White J."/>
            <person name="Yandava C."/>
            <person name="Burger G."/>
            <person name="Gray M.W."/>
            <person name="Holland P.W.H."/>
            <person name="King N."/>
            <person name="Lang F.B.F."/>
            <person name="Roger A.J."/>
            <person name="Ruiz-Trillo I."/>
            <person name="Lander E."/>
            <person name="Nusbaum C."/>
        </authorList>
    </citation>
    <scope>NUCLEOTIDE SEQUENCE [LARGE SCALE GENOMIC DNA]</scope>
    <source>
        <strain evidence="4">ATCC 38327</strain>
    </source>
</reference>
<dbReference type="Gene3D" id="3.40.50.10190">
    <property type="entry name" value="BRCT domain"/>
    <property type="match status" value="1"/>
</dbReference>
<dbReference type="EMBL" id="GG745345">
    <property type="protein sequence ID" value="KNE64879.1"/>
    <property type="molecule type" value="Genomic_DNA"/>
</dbReference>
<feature type="compositionally biased region" description="Low complexity" evidence="1">
    <location>
        <begin position="699"/>
        <end position="725"/>
    </location>
</feature>
<dbReference type="Gene3D" id="3.40.1000.50">
    <property type="entry name" value="Repressor of RNA polymerase III transcription Maf1"/>
    <property type="match status" value="1"/>
</dbReference>
<dbReference type="PANTHER" id="PTHR22504:SF0">
    <property type="entry name" value="REPRESSOR OF RNA POLYMERASE III TRANSCRIPTION MAF1 HOMOLOG"/>
    <property type="match status" value="1"/>
</dbReference>
<accession>A0A0L0SR76</accession>